<dbReference type="EMBL" id="BAABLF010000005">
    <property type="protein sequence ID" value="GAA5187877.1"/>
    <property type="molecule type" value="Genomic_DNA"/>
</dbReference>
<dbReference type="InterPro" id="IPR049056">
    <property type="entry name" value="NAD_Glu_DH_HM3"/>
</dbReference>
<dbReference type="SUPFAM" id="SSF51735">
    <property type="entry name" value="NAD(P)-binding Rossmann-fold domains"/>
    <property type="match status" value="1"/>
</dbReference>
<dbReference type="Proteomes" id="UP001501600">
    <property type="component" value="Unassembled WGS sequence"/>
</dbReference>
<dbReference type="InterPro" id="IPR049062">
    <property type="entry name" value="NAD_Glu_DH_ACT2"/>
</dbReference>
<proteinExistence type="predicted"/>
<keyword evidence="1" id="KW-0560">Oxidoreductase</keyword>
<gene>
    <name evidence="7" type="ORF">GCM10025772_06530</name>
</gene>
<dbReference type="Pfam" id="PF21078">
    <property type="entry name" value="GDH_HM3"/>
    <property type="match status" value="1"/>
</dbReference>
<reference evidence="8" key="1">
    <citation type="journal article" date="2019" name="Int. J. Syst. Evol. Microbiol.">
        <title>The Global Catalogue of Microorganisms (GCM) 10K type strain sequencing project: providing services to taxonomists for standard genome sequencing and annotation.</title>
        <authorList>
            <consortium name="The Broad Institute Genomics Platform"/>
            <consortium name="The Broad Institute Genome Sequencing Center for Infectious Disease"/>
            <person name="Wu L."/>
            <person name="Ma J."/>
        </authorList>
    </citation>
    <scope>NUCLEOTIDE SEQUENCE [LARGE SCALE GENOMIC DNA]</scope>
    <source>
        <strain evidence="8">JCM 18720</strain>
    </source>
</reference>
<evidence type="ECO:0000259" key="5">
    <source>
        <dbReference type="Pfam" id="PF21076"/>
    </source>
</evidence>
<dbReference type="Pfam" id="PF21079">
    <property type="entry name" value="GDH_HM2"/>
    <property type="match status" value="1"/>
</dbReference>
<feature type="domain" description="NAD-glutamate dehydrogenase ACT3" evidence="6">
    <location>
        <begin position="552"/>
        <end position="624"/>
    </location>
</feature>
<evidence type="ECO:0000259" key="6">
    <source>
        <dbReference type="Pfam" id="PF21077"/>
    </source>
</evidence>
<dbReference type="InterPro" id="IPR024727">
    <property type="entry name" value="NAD_Glu_DH_N_ACT1"/>
</dbReference>
<dbReference type="PANTHER" id="PTHR43403">
    <property type="entry name" value="NAD-SPECIFIC GLUTAMATE DEHYDROGENASE"/>
    <property type="match status" value="1"/>
</dbReference>
<dbReference type="Gene3D" id="3.40.50.720">
    <property type="entry name" value="NAD(P)-binding Rossmann-like Domain"/>
    <property type="match status" value="1"/>
</dbReference>
<dbReference type="InterPro" id="IPR048381">
    <property type="entry name" value="GDH_C"/>
</dbReference>
<dbReference type="Pfam" id="PF05088">
    <property type="entry name" value="Bac_GDH_CD"/>
    <property type="match status" value="1"/>
</dbReference>
<dbReference type="Pfam" id="PF21074">
    <property type="entry name" value="GDH_C"/>
    <property type="match status" value="1"/>
</dbReference>
<dbReference type="PIRSF" id="PIRSF036761">
    <property type="entry name" value="GDH_Mll4104"/>
    <property type="match status" value="1"/>
</dbReference>
<evidence type="ECO:0000313" key="7">
    <source>
        <dbReference type="EMBL" id="GAA5187877.1"/>
    </source>
</evidence>
<feature type="domain" description="NAD-glutamate dehydrogenase ACT2" evidence="5">
    <location>
        <begin position="407"/>
        <end position="496"/>
    </location>
</feature>
<feature type="domain" description="NAD-glutamate dehydrogenase N-terminal ACT1" evidence="4">
    <location>
        <begin position="34"/>
        <end position="174"/>
    </location>
</feature>
<organism evidence="7 8">
    <name type="scientific">Ferrimonas gelatinilytica</name>
    <dbReference type="NCBI Taxonomy" id="1255257"/>
    <lineage>
        <taxon>Bacteria</taxon>
        <taxon>Pseudomonadati</taxon>
        <taxon>Pseudomonadota</taxon>
        <taxon>Gammaproteobacteria</taxon>
        <taxon>Alteromonadales</taxon>
        <taxon>Ferrimonadaceae</taxon>
        <taxon>Ferrimonas</taxon>
    </lineage>
</organism>
<dbReference type="Pfam" id="PF21077">
    <property type="entry name" value="GDH_ACT3"/>
    <property type="match status" value="1"/>
</dbReference>
<dbReference type="PANTHER" id="PTHR43403:SF1">
    <property type="entry name" value="NAD-SPECIFIC GLUTAMATE DEHYDROGENASE"/>
    <property type="match status" value="1"/>
</dbReference>
<comment type="caution">
    <text evidence="7">The sequence shown here is derived from an EMBL/GenBank/DDBJ whole genome shotgun (WGS) entry which is preliminary data.</text>
</comment>
<dbReference type="InterPro" id="IPR028971">
    <property type="entry name" value="NAD-GDH_cat"/>
</dbReference>
<feature type="domain" description="NAD-glutamate dehydrogenase catalytic" evidence="2">
    <location>
        <begin position="728"/>
        <end position="1220"/>
    </location>
</feature>
<dbReference type="InterPro" id="IPR049064">
    <property type="entry name" value="NAD_Glu_DH_ACT3"/>
</dbReference>
<sequence length="1615" mass="183037">MATVQSSPSVLLDNVVDLIHRKNDVYDAALLERFARILLGTLSADDLNQRKDSELYGATLSLWNHLNQADPKKSSNHIYNPAQSTHGWSSPHTIIELVQPDMPFLVDSVAMVLNRFNITTHLTIHTPIAVERDEKGRIQAISRVNEASAEAQRISVFLVEVDNQAEGEAQKALSMEFDSVLEDITAAVSDWRPMQKKLAQITQEMRTSVPFGPESEREEALAFLDFISDHHFTFLGYRYYHLNKVEGDLALEPDHETSLGTLALRPSQHARLMLSSLPQAARKAALNSEPLLLTKTNAKSRVHRPAYIDYIGIKRFDDQGQVIGEHRFIGLYASTMYNRSPSQIPVFRAKMQRVIDMSGMAPRSHDYKALLNILETFPRDELLQSTDKQLYHTAIGILHMQDRDKVKLFVRKDLFGRFVSALVYTSKDRYNTELRIRTQALLAKTFQTDDPVEFTTYFSESPLARTLYLVKVDSNEMEIDTQELETNLMELARTWEDKLDSVLLETHGEAMGKKLCRSFVNAFPRSYKEDVLPSAALEDIHQLQALDDDNTLGMLFYRPQEAGASKRRVSLKLYRKDEPIPLSDILPMLENFGLRVIGERPYRVISAEGDEFWILDFSMMLTEAIEEEIGSYQKRFEQALESTWTGIFENDAFNQLVLSAGLSGLEVTIFRAYAKYMRQLGSTFSGRYIAETLDSYPAITRELMALFKKRFDPAVSGKRDGDRIRNRIIEMLEEVANLDDDRIIRRYIELVDATLRTNFFQRNEQGQPKDYLSFKFQPNRIPEIPLPVPKFEIFVYSARIEGVHLRGGKVARGGLRWSDRREDFRTEVLGLVKAQQVKNTVIVPSGAKGGFVCKQLPSERDAMLTEGQACYRTFIRGLLDLTDNVVQGELVPPQDVVRHDEEDPYLVVAADKGTATFSDIANAISEEYGFWLGDAFASGGQYGYDHKKMGITARGAWESVKRHFRERGIDCQSTEFTCVGIGDMAGDVFGNGMLLSEKIRLQAAFNHMHIFIDPTPDAAASFVERQRLFALPRSSWEDYDAELISKGGGIFSRTSKSIKLTPEIKSMIRTKRAQMTPNELIHALLQMEVDLLWNGGIGTYVKAASETHADVGDRANDAVRINGGQLRAKIVGEGGNLGLTQLGRIEYARAGGRINTDFVDNVGGVDCSDNEVNIKILLNALVTEGDMTTKQRNGLLEAMTDEVAEIVLEDCRDQTLSISVTEMRNGEQIKEQTRFIHYLEREGKLDRALEFLPNDDELAERLASGQGLTRPELSVLVAYAKMVLKEQLVDPVITDNAHLSQRMFHYFPQRLQDKFGDWMGRHPLRGEIVATSLANSLINDMGLNFVQRMQDETGASVAEVAISYTIAAQVFDFERIKTEIVALDNDVESDTQYRMLYELQRTVRRASRWFLRHRGGSLDIEQGIAMYRPVVGVLNEQFERITEADEVQALAQRAQKFITAGVPEGLANYVARLSTLFSALDIAEVAEARGMPVPLVAETYYRLGARIELHWFLEQINEQVVSNHWQALARAAFREELDWMQRKLADVVLDHCQSECDAQAIIDRWVGDNDISLNRWMHMMAEFRTSKSHEFAKFSVALRELNLMIMRCDTVAEAQ</sequence>
<evidence type="ECO:0000259" key="3">
    <source>
        <dbReference type="Pfam" id="PF21074"/>
    </source>
</evidence>
<dbReference type="SUPFAM" id="SSF53223">
    <property type="entry name" value="Aminoacid dehydrogenase-like, N-terminal domain"/>
    <property type="match status" value="1"/>
</dbReference>
<protein>
    <submittedName>
        <fullName evidence="7">NAD-glutamate dehydrogenase</fullName>
    </submittedName>
</protein>
<dbReference type="RefSeq" id="WP_345315610.1">
    <property type="nucleotide sequence ID" value="NZ_BAABLF010000005.1"/>
</dbReference>
<dbReference type="InterPro" id="IPR049058">
    <property type="entry name" value="NAD_Glu_DH_HM2"/>
</dbReference>
<dbReference type="Pfam" id="PF21073">
    <property type="entry name" value="GDH_HM1"/>
    <property type="match status" value="1"/>
</dbReference>
<evidence type="ECO:0000256" key="1">
    <source>
        <dbReference type="ARBA" id="ARBA00023002"/>
    </source>
</evidence>
<evidence type="ECO:0000259" key="4">
    <source>
        <dbReference type="Pfam" id="PF21075"/>
    </source>
</evidence>
<dbReference type="InterPro" id="IPR049059">
    <property type="entry name" value="NAD_Glu_DH_HM1"/>
</dbReference>
<keyword evidence="8" id="KW-1185">Reference proteome</keyword>
<dbReference type="Pfam" id="PF21075">
    <property type="entry name" value="GDH_ACT1"/>
    <property type="match status" value="1"/>
</dbReference>
<dbReference type="InterPro" id="IPR007780">
    <property type="entry name" value="NAD_Glu_DH_bac"/>
</dbReference>
<evidence type="ECO:0000313" key="8">
    <source>
        <dbReference type="Proteomes" id="UP001501600"/>
    </source>
</evidence>
<evidence type="ECO:0000259" key="2">
    <source>
        <dbReference type="Pfam" id="PF05088"/>
    </source>
</evidence>
<dbReference type="InterPro" id="IPR046346">
    <property type="entry name" value="Aminoacid_DH-like_N_sf"/>
</dbReference>
<accession>A0ABP9RWN4</accession>
<dbReference type="InterPro" id="IPR036291">
    <property type="entry name" value="NAD(P)-bd_dom_sf"/>
</dbReference>
<name>A0ABP9RWN4_9GAMM</name>
<dbReference type="Pfam" id="PF21076">
    <property type="entry name" value="GDH_ACT2"/>
    <property type="match status" value="1"/>
</dbReference>
<feature type="domain" description="NAD-specific glutamate dehydrogenase C-terminal" evidence="3">
    <location>
        <begin position="1265"/>
        <end position="1602"/>
    </location>
</feature>